<keyword evidence="2" id="KW-1185">Reference proteome</keyword>
<reference evidence="1 2" key="1">
    <citation type="submission" date="2020-12" db="EMBL/GenBank/DDBJ databases">
        <title>Oil enriched cultivation method for isolating marine PHA-producing bacteria.</title>
        <authorList>
            <person name="Zheng W."/>
            <person name="Yu S."/>
            <person name="Huang Y."/>
        </authorList>
    </citation>
    <scope>NUCLEOTIDE SEQUENCE [LARGE SCALE GENOMIC DNA]</scope>
    <source>
        <strain evidence="1 2">SN0-2</strain>
    </source>
</reference>
<dbReference type="EMBL" id="JAEKJR010000001">
    <property type="protein sequence ID" value="MBN8429439.1"/>
    <property type="molecule type" value="Genomic_DNA"/>
</dbReference>
<dbReference type="RefSeq" id="WP_206998098.1">
    <property type="nucleotide sequence ID" value="NZ_JAEKJR010000001.1"/>
</dbReference>
<evidence type="ECO:0000313" key="1">
    <source>
        <dbReference type="EMBL" id="MBN8429439.1"/>
    </source>
</evidence>
<gene>
    <name evidence="1" type="ORF">JF535_01120</name>
</gene>
<organism evidence="1 2">
    <name type="scientific">Microbulbifer salipaludis</name>
    <dbReference type="NCBI Taxonomy" id="187980"/>
    <lineage>
        <taxon>Bacteria</taxon>
        <taxon>Pseudomonadati</taxon>
        <taxon>Pseudomonadota</taxon>
        <taxon>Gammaproteobacteria</taxon>
        <taxon>Cellvibrionales</taxon>
        <taxon>Microbulbiferaceae</taxon>
        <taxon>Microbulbifer</taxon>
    </lineage>
</organism>
<comment type="caution">
    <text evidence="1">The sequence shown here is derived from an EMBL/GenBank/DDBJ whole genome shotgun (WGS) entry which is preliminary data.</text>
</comment>
<name>A0ABS3E2B1_9GAMM</name>
<evidence type="ECO:0000313" key="2">
    <source>
        <dbReference type="Proteomes" id="UP000664293"/>
    </source>
</evidence>
<dbReference type="Proteomes" id="UP000664293">
    <property type="component" value="Unassembled WGS sequence"/>
</dbReference>
<protein>
    <submittedName>
        <fullName evidence="1">Uncharacterized protein</fullName>
    </submittedName>
</protein>
<sequence>MSLFTALCLTGLAISLWLTLRQRNAPLLRRAGAALLQSVIWLLVWSLLQPPSVLPPTEPFATADAPKMAADGLSRDALRDLPPVRLQSLAAGPSPAWQMAWSRTVTLGEPLVLSIALQDGEQHPVTLTLQDPFGHDVDSAPLSADHPRATLRAQPKMAGNWLYRLRIESSSEDPASAGKVGIHSESGRSELLPVTVREAQNPRVLLWLSRPGFETAALARWLRQSGTPAQVVTQLAPGMQRRETFNGQPLHDAELLGADSPFDLLVLDSRLWSQLNAAQQRRLTRLHASKSLLWLVDSDSPAEFVDYARAQKMPLRATKPVTASYTAFITSRPAASSPARDAKPTPPPLQLAAFQPAAILDRDMLITEDGNTLYWARVEPRQSLGFVFFRNSYQWQTAGFAQVFAQLWKQLVDRQLTYQGSDTPIHVRTILPRALQRLTLCSGGFGDTPLPLRSTQSTSDAGWGRGVPAGADAHGRCYSYWPPAPGWYQLGDTDFSVYVSAADTWREWQAGMTRQESAQMARARLGPETESQSVRQPIPLPWLALALLALLTLTWWRERSSLR</sequence>
<accession>A0ABS3E2B1</accession>
<proteinExistence type="predicted"/>